<feature type="transmembrane region" description="Helical" evidence="6">
    <location>
        <begin position="100"/>
        <end position="122"/>
    </location>
</feature>
<keyword evidence="2" id="KW-1003">Cell membrane</keyword>
<keyword evidence="3 6" id="KW-0812">Transmembrane</keyword>
<evidence type="ECO:0000313" key="8">
    <source>
        <dbReference type="Proteomes" id="UP000659047"/>
    </source>
</evidence>
<protein>
    <submittedName>
        <fullName evidence="7">F0F1 ATP synthase subunit I</fullName>
    </submittedName>
</protein>
<evidence type="ECO:0000256" key="3">
    <source>
        <dbReference type="ARBA" id="ARBA00022692"/>
    </source>
</evidence>
<evidence type="ECO:0000256" key="5">
    <source>
        <dbReference type="ARBA" id="ARBA00023136"/>
    </source>
</evidence>
<feature type="transmembrane region" description="Helical" evidence="6">
    <location>
        <begin position="12"/>
        <end position="29"/>
    </location>
</feature>
<evidence type="ECO:0000256" key="1">
    <source>
        <dbReference type="ARBA" id="ARBA00004651"/>
    </source>
</evidence>
<evidence type="ECO:0000256" key="4">
    <source>
        <dbReference type="ARBA" id="ARBA00022989"/>
    </source>
</evidence>
<dbReference type="RefSeq" id="WP_238712309.1">
    <property type="nucleotide sequence ID" value="NZ_JAEPBH010000005.1"/>
</dbReference>
<evidence type="ECO:0000313" key="7">
    <source>
        <dbReference type="EMBL" id="MBK4714305.1"/>
    </source>
</evidence>
<comment type="subcellular location">
    <subcellularLocation>
        <location evidence="1">Cell membrane</location>
        <topology evidence="1">Multi-pass membrane protein</topology>
    </subcellularLocation>
</comment>
<keyword evidence="8" id="KW-1185">Reference proteome</keyword>
<name>A0A8K0V340_9ENTR</name>
<dbReference type="NCBIfam" id="NF005962">
    <property type="entry name" value="PRK08049.1"/>
    <property type="match status" value="1"/>
</dbReference>
<reference evidence="7" key="1">
    <citation type="submission" date="2021-01" db="EMBL/GenBank/DDBJ databases">
        <title>Intestinitalea alba gen. nov., sp. nov., a novel genus of the family Enterobacteriaceae, isolated from the gut of the plastic-eating mealworm Tenebrio molitor L.</title>
        <authorList>
            <person name="Yang Y."/>
        </authorList>
    </citation>
    <scope>NUCLEOTIDE SEQUENCE</scope>
    <source>
        <strain evidence="7">BIT-L3</strain>
    </source>
</reference>
<dbReference type="AlphaFoldDB" id="A0A8K0V340"/>
<evidence type="ECO:0000256" key="6">
    <source>
        <dbReference type="SAM" id="Phobius"/>
    </source>
</evidence>
<proteinExistence type="predicted"/>
<feature type="transmembrane region" description="Helical" evidence="6">
    <location>
        <begin position="71"/>
        <end position="94"/>
    </location>
</feature>
<dbReference type="InterPro" id="IPR005598">
    <property type="entry name" value="ATP_synth_I"/>
</dbReference>
<evidence type="ECO:0000256" key="2">
    <source>
        <dbReference type="ARBA" id="ARBA00022475"/>
    </source>
</evidence>
<dbReference type="EMBL" id="JAEPBH010000005">
    <property type="protein sequence ID" value="MBK4714305.1"/>
    <property type="molecule type" value="Genomic_DNA"/>
</dbReference>
<organism evidence="7 8">
    <name type="scientific">Tenebrionibacter intestinalis</name>
    <dbReference type="NCBI Taxonomy" id="2799638"/>
    <lineage>
        <taxon>Bacteria</taxon>
        <taxon>Pseudomonadati</taxon>
        <taxon>Pseudomonadota</taxon>
        <taxon>Gammaproteobacteria</taxon>
        <taxon>Enterobacterales</taxon>
        <taxon>Enterobacteriaceae</taxon>
        <taxon>Tenebrionibacter/Tenebrionicola group</taxon>
        <taxon>Tenebrionibacter</taxon>
    </lineage>
</organism>
<dbReference type="Proteomes" id="UP000659047">
    <property type="component" value="Unassembled WGS sequence"/>
</dbReference>
<dbReference type="GO" id="GO:0005886">
    <property type="term" value="C:plasma membrane"/>
    <property type="evidence" value="ECO:0007669"/>
    <property type="project" value="UniProtKB-SubCell"/>
</dbReference>
<sequence length="126" mass="13506">MSASRLNGNVARKLLIIQLLTIIVAGLLFCLNGPFWGASAVFGGLAVWLPNVVFMFFAWRHKAHSPTAGRIAWSFALGEAAKVVATFSLLVVALAYVKAVFLPLIVTWISALVVQMLAPAVINNKG</sequence>
<keyword evidence="4 6" id="KW-1133">Transmembrane helix</keyword>
<accession>A0A8K0V340</accession>
<feature type="transmembrane region" description="Helical" evidence="6">
    <location>
        <begin position="35"/>
        <end position="59"/>
    </location>
</feature>
<gene>
    <name evidence="7" type="primary">atpI</name>
    <name evidence="7" type="ORF">JJB97_02925</name>
</gene>
<dbReference type="Pfam" id="PF03899">
    <property type="entry name" value="ATP-synt_I"/>
    <property type="match status" value="1"/>
</dbReference>
<comment type="caution">
    <text evidence="7">The sequence shown here is derived from an EMBL/GenBank/DDBJ whole genome shotgun (WGS) entry which is preliminary data.</text>
</comment>
<keyword evidence="5 6" id="KW-0472">Membrane</keyword>